<feature type="compositionally biased region" description="Polar residues" evidence="4">
    <location>
        <begin position="654"/>
        <end position="663"/>
    </location>
</feature>
<keyword evidence="2" id="KW-0547">Nucleotide-binding</keyword>
<dbReference type="GO" id="GO:0005739">
    <property type="term" value="C:mitochondrion"/>
    <property type="evidence" value="ECO:0007669"/>
    <property type="project" value="TreeGrafter"/>
</dbReference>
<dbReference type="PANTHER" id="PTHR12169">
    <property type="entry name" value="ATPASE N2B"/>
    <property type="match status" value="1"/>
</dbReference>
<evidence type="ECO:0000313" key="5">
    <source>
        <dbReference type="EMBL" id="KAF2840576.1"/>
    </source>
</evidence>
<feature type="compositionally biased region" description="Basic and acidic residues" evidence="4">
    <location>
        <begin position="730"/>
        <end position="748"/>
    </location>
</feature>
<dbReference type="EMBL" id="MU006092">
    <property type="protein sequence ID" value="KAF2840576.1"/>
    <property type="molecule type" value="Genomic_DNA"/>
</dbReference>
<dbReference type="InterPro" id="IPR027417">
    <property type="entry name" value="P-loop_NTPase"/>
</dbReference>
<evidence type="ECO:0000256" key="3">
    <source>
        <dbReference type="ARBA" id="ARBA00022840"/>
    </source>
</evidence>
<dbReference type="OrthoDB" id="548867at2759"/>
<protein>
    <recommendedName>
        <fullName evidence="7">AAA+ ATPase domain-containing protein</fullName>
    </recommendedName>
</protein>
<organism evidence="5 6">
    <name type="scientific">Patellaria atrata CBS 101060</name>
    <dbReference type="NCBI Taxonomy" id="1346257"/>
    <lineage>
        <taxon>Eukaryota</taxon>
        <taxon>Fungi</taxon>
        <taxon>Dikarya</taxon>
        <taxon>Ascomycota</taxon>
        <taxon>Pezizomycotina</taxon>
        <taxon>Dothideomycetes</taxon>
        <taxon>Dothideomycetes incertae sedis</taxon>
        <taxon>Patellariales</taxon>
        <taxon>Patellariaceae</taxon>
        <taxon>Patellaria</taxon>
    </lineage>
</organism>
<name>A0A9P4SD78_9PEZI</name>
<comment type="caution">
    <text evidence="5">The sequence shown here is derived from an EMBL/GenBank/DDBJ whole genome shotgun (WGS) entry which is preliminary data.</text>
</comment>
<dbReference type="NCBIfam" id="NF040713">
    <property type="entry name" value="ZapE"/>
    <property type="match status" value="1"/>
</dbReference>
<feature type="compositionally biased region" description="Basic and acidic residues" evidence="4">
    <location>
        <begin position="679"/>
        <end position="688"/>
    </location>
</feature>
<evidence type="ECO:0000313" key="6">
    <source>
        <dbReference type="Proteomes" id="UP000799429"/>
    </source>
</evidence>
<proteinExistence type="inferred from homology"/>
<accession>A0A9P4SD78</accession>
<keyword evidence="6" id="KW-1185">Reference proteome</keyword>
<comment type="similarity">
    <text evidence="1">Belongs to the AFG1 ATPase family.</text>
</comment>
<dbReference type="Pfam" id="PF03969">
    <property type="entry name" value="AFG1_ATPase"/>
    <property type="match status" value="2"/>
</dbReference>
<feature type="compositionally biased region" description="Basic and acidic residues" evidence="4">
    <location>
        <begin position="582"/>
        <end position="592"/>
    </location>
</feature>
<dbReference type="CDD" id="cd00009">
    <property type="entry name" value="AAA"/>
    <property type="match status" value="1"/>
</dbReference>
<sequence length="748" mass="84051">MPPKTSRELAITNPLVLYRALLATNKVRQDPGQYRLALHLQKLYERLKDYSPTVQYSERLRQISRTLGTPEASPNVQDRGFSGGGIWSSLLSQKESIDSLALTRVLTSHEAAQNLDSPKGLLLHGEVGTGKSMLVDLFADCLPNRKKRRWHFNTFMLEIIAQLEQLRHNRLGEFSSTYGQSDDHSLVWVASKVIQESPILFLDEFQLPDRATSKIMSNLLTSFFHLGGVLIATSNRMPEDLANAAGVEFSHPPSRLHSIKWKLGMRAPMGRRSGNMFAGQGEFAAFLEVLRARCDVWQMEGAKDYRRHEGDAKHISMGLHLNDSTQNMFPTNPVLDDTKSAASDGDGIPDLGSRGRLPQQYHLTPDTEQVNLGYWTRLYNAAVPRTDVEGPLDSSGWASGSMRVYGREVIVPRQNSGVTCWTFSELCGSRLGPADMITLASTYHTLILLSVPLLTVLQKNEARRFITLLDALYEARCKLMVTAAADPDGIFFPETKASIPIELTDKGEPADSVDAVHPETFSEIHQDLTSPFRPNISSYSADYSSEPDYTHARLKGILSDDAIEDDPPNRVRRNSDNFSFQDDGHSERKVDPRSPNFAQTAAFTGEDEKFAYKRAASRLWEMCGTKWWDREGDWWRPIPKEIRRWERPIDASSVQQGTDTLISDSRRIGSEGLGESQDLSEKDKDTLFKDGASPFRTSSERTPKFGWVHAWGMAQWGKKAGSWGKGVDGLNERKRERYSGEEFMKKEG</sequence>
<evidence type="ECO:0000256" key="1">
    <source>
        <dbReference type="ARBA" id="ARBA00010322"/>
    </source>
</evidence>
<feature type="region of interest" description="Disordered" evidence="4">
    <location>
        <begin position="560"/>
        <end position="593"/>
    </location>
</feature>
<dbReference type="GO" id="GO:0005524">
    <property type="term" value="F:ATP binding"/>
    <property type="evidence" value="ECO:0007669"/>
    <property type="project" value="UniProtKB-KW"/>
</dbReference>
<keyword evidence="3" id="KW-0067">ATP-binding</keyword>
<dbReference type="AlphaFoldDB" id="A0A9P4SD78"/>
<gene>
    <name evidence="5" type="ORF">M501DRAFT_930614</name>
</gene>
<dbReference type="SUPFAM" id="SSF52540">
    <property type="entry name" value="P-loop containing nucleoside triphosphate hydrolases"/>
    <property type="match status" value="1"/>
</dbReference>
<evidence type="ECO:0000256" key="2">
    <source>
        <dbReference type="ARBA" id="ARBA00022741"/>
    </source>
</evidence>
<dbReference type="Proteomes" id="UP000799429">
    <property type="component" value="Unassembled WGS sequence"/>
</dbReference>
<dbReference type="PANTHER" id="PTHR12169:SF2">
    <property type="entry name" value="AFG1P"/>
    <property type="match status" value="1"/>
</dbReference>
<evidence type="ECO:0008006" key="7">
    <source>
        <dbReference type="Google" id="ProtNLM"/>
    </source>
</evidence>
<evidence type="ECO:0000256" key="4">
    <source>
        <dbReference type="SAM" id="MobiDB-lite"/>
    </source>
</evidence>
<feature type="region of interest" description="Disordered" evidence="4">
    <location>
        <begin position="654"/>
        <end position="695"/>
    </location>
</feature>
<reference evidence="5" key="1">
    <citation type="journal article" date="2020" name="Stud. Mycol.">
        <title>101 Dothideomycetes genomes: a test case for predicting lifestyles and emergence of pathogens.</title>
        <authorList>
            <person name="Haridas S."/>
            <person name="Albert R."/>
            <person name="Binder M."/>
            <person name="Bloem J."/>
            <person name="Labutti K."/>
            <person name="Salamov A."/>
            <person name="Andreopoulos B."/>
            <person name="Baker S."/>
            <person name="Barry K."/>
            <person name="Bills G."/>
            <person name="Bluhm B."/>
            <person name="Cannon C."/>
            <person name="Castanera R."/>
            <person name="Culley D."/>
            <person name="Daum C."/>
            <person name="Ezra D."/>
            <person name="Gonzalez J."/>
            <person name="Henrissat B."/>
            <person name="Kuo A."/>
            <person name="Liang C."/>
            <person name="Lipzen A."/>
            <person name="Lutzoni F."/>
            <person name="Magnuson J."/>
            <person name="Mondo S."/>
            <person name="Nolan M."/>
            <person name="Ohm R."/>
            <person name="Pangilinan J."/>
            <person name="Park H.-J."/>
            <person name="Ramirez L."/>
            <person name="Alfaro M."/>
            <person name="Sun H."/>
            <person name="Tritt A."/>
            <person name="Yoshinaga Y."/>
            <person name="Zwiers L.-H."/>
            <person name="Turgeon B."/>
            <person name="Goodwin S."/>
            <person name="Spatafora J."/>
            <person name="Crous P."/>
            <person name="Grigoriev I."/>
        </authorList>
    </citation>
    <scope>NUCLEOTIDE SEQUENCE</scope>
    <source>
        <strain evidence="5">CBS 101060</strain>
    </source>
</reference>
<dbReference type="GO" id="GO:0016887">
    <property type="term" value="F:ATP hydrolysis activity"/>
    <property type="evidence" value="ECO:0007669"/>
    <property type="project" value="InterPro"/>
</dbReference>
<dbReference type="InterPro" id="IPR005654">
    <property type="entry name" value="ATPase_AFG1-like"/>
</dbReference>
<feature type="region of interest" description="Disordered" evidence="4">
    <location>
        <begin position="719"/>
        <end position="748"/>
    </location>
</feature>
<dbReference type="Gene3D" id="3.40.50.300">
    <property type="entry name" value="P-loop containing nucleotide triphosphate hydrolases"/>
    <property type="match status" value="1"/>
</dbReference>